<name>A0A1I7X055_HETBA</name>
<dbReference type="Proteomes" id="UP000095283">
    <property type="component" value="Unplaced"/>
</dbReference>
<dbReference type="AlphaFoldDB" id="A0A1I7X055"/>
<keyword evidence="2" id="KW-1185">Reference proteome</keyword>
<evidence type="ECO:0000259" key="1">
    <source>
        <dbReference type="Pfam" id="PF00362"/>
    </source>
</evidence>
<reference evidence="3" key="1">
    <citation type="submission" date="2016-11" db="UniProtKB">
        <authorList>
            <consortium name="WormBaseParasite"/>
        </authorList>
    </citation>
    <scope>IDENTIFICATION</scope>
</reference>
<evidence type="ECO:0000313" key="2">
    <source>
        <dbReference type="Proteomes" id="UP000095283"/>
    </source>
</evidence>
<feature type="domain" description="Integrin beta subunit VWA" evidence="1">
    <location>
        <begin position="1"/>
        <end position="30"/>
    </location>
</feature>
<organism evidence="2 3">
    <name type="scientific">Heterorhabditis bacteriophora</name>
    <name type="common">Entomopathogenic nematode worm</name>
    <dbReference type="NCBI Taxonomy" id="37862"/>
    <lineage>
        <taxon>Eukaryota</taxon>
        <taxon>Metazoa</taxon>
        <taxon>Ecdysozoa</taxon>
        <taxon>Nematoda</taxon>
        <taxon>Chromadorea</taxon>
        <taxon>Rhabditida</taxon>
        <taxon>Rhabditina</taxon>
        <taxon>Rhabditomorpha</taxon>
        <taxon>Strongyloidea</taxon>
        <taxon>Heterorhabditidae</taxon>
        <taxon>Heterorhabditis</taxon>
    </lineage>
</organism>
<protein>
    <submittedName>
        <fullName evidence="3">INB domain-containing protein</fullName>
    </submittedName>
</protein>
<dbReference type="Gene3D" id="3.40.50.410">
    <property type="entry name" value="von Willebrand factor, type A domain"/>
    <property type="match status" value="1"/>
</dbReference>
<proteinExistence type="predicted"/>
<sequence length="88" mass="10491">MRTITKNFRLGFGSFIDKKLMPFIDPRIEKIYFRSLIVFHILINKCKRLLSVRAEEYVTVDDANATLDRLIEKFIDMKCIGFFIDHIF</sequence>
<dbReference type="WBParaSite" id="Hba_10813">
    <property type="protein sequence ID" value="Hba_10813"/>
    <property type="gene ID" value="Hba_10813"/>
</dbReference>
<dbReference type="InterPro" id="IPR036465">
    <property type="entry name" value="vWFA_dom_sf"/>
</dbReference>
<dbReference type="InterPro" id="IPR002369">
    <property type="entry name" value="Integrin_bsu_VWA"/>
</dbReference>
<dbReference type="Pfam" id="PF00362">
    <property type="entry name" value="Integrin_beta"/>
    <property type="match status" value="1"/>
</dbReference>
<evidence type="ECO:0000313" key="3">
    <source>
        <dbReference type="WBParaSite" id="Hba_10813"/>
    </source>
</evidence>
<accession>A0A1I7X055</accession>